<dbReference type="AlphaFoldDB" id="A0A3D5QBA6"/>
<dbReference type="Proteomes" id="UP000262325">
    <property type="component" value="Unassembled WGS sequence"/>
</dbReference>
<reference evidence="6 7" key="1">
    <citation type="journal article" date="2018" name="Nat. Biotechnol.">
        <title>A standardized bacterial taxonomy based on genome phylogeny substantially revises the tree of life.</title>
        <authorList>
            <person name="Parks D.H."/>
            <person name="Chuvochina M."/>
            <person name="Waite D.W."/>
            <person name="Rinke C."/>
            <person name="Skarshewski A."/>
            <person name="Chaumeil P.A."/>
            <person name="Hugenholtz P."/>
        </authorList>
    </citation>
    <scope>NUCLEOTIDE SEQUENCE [LARGE SCALE GENOMIC DNA]</scope>
    <source>
        <strain evidence="6">UBA8672</strain>
    </source>
</reference>
<dbReference type="Gene3D" id="3.20.20.10">
    <property type="entry name" value="Alanine racemase"/>
    <property type="match status" value="1"/>
</dbReference>
<dbReference type="PROSITE" id="PS01211">
    <property type="entry name" value="UPF0001"/>
    <property type="match status" value="1"/>
</dbReference>
<evidence type="ECO:0000256" key="3">
    <source>
        <dbReference type="PIRSR" id="PIRSR004848-1"/>
    </source>
</evidence>
<protein>
    <recommendedName>
        <fullName evidence="2">Pyridoxal phosphate homeostasis protein</fullName>
        <shortName evidence="2">PLP homeostasis protein</shortName>
    </recommendedName>
</protein>
<proteinExistence type="inferred from homology"/>
<dbReference type="GO" id="GO:0030170">
    <property type="term" value="F:pyridoxal phosphate binding"/>
    <property type="evidence" value="ECO:0007669"/>
    <property type="project" value="UniProtKB-UniRule"/>
</dbReference>
<evidence type="ECO:0000259" key="5">
    <source>
        <dbReference type="Pfam" id="PF01168"/>
    </source>
</evidence>
<organism evidence="6 7">
    <name type="scientific">Flexistipes sinusarabici</name>
    <dbReference type="NCBI Taxonomy" id="2352"/>
    <lineage>
        <taxon>Bacteria</taxon>
        <taxon>Pseudomonadati</taxon>
        <taxon>Deferribacterota</taxon>
        <taxon>Deferribacteres</taxon>
        <taxon>Deferribacterales</taxon>
        <taxon>Flexistipitaceae</taxon>
        <taxon>Flexistipes</taxon>
    </lineage>
</organism>
<dbReference type="Pfam" id="PF01168">
    <property type="entry name" value="Ala_racemase_N"/>
    <property type="match status" value="1"/>
</dbReference>
<dbReference type="SUPFAM" id="SSF51419">
    <property type="entry name" value="PLP-binding barrel"/>
    <property type="match status" value="1"/>
</dbReference>
<name>A0A3D5QBA6_FLESI</name>
<dbReference type="PIRSF" id="PIRSF004848">
    <property type="entry name" value="YBL036c_PLPDEIII"/>
    <property type="match status" value="1"/>
</dbReference>
<evidence type="ECO:0000256" key="1">
    <source>
        <dbReference type="ARBA" id="ARBA00022898"/>
    </source>
</evidence>
<comment type="function">
    <text evidence="2">Pyridoxal 5'-phosphate (PLP)-binding protein, which is involved in PLP homeostasis.</text>
</comment>
<dbReference type="PANTHER" id="PTHR10146">
    <property type="entry name" value="PROLINE SYNTHETASE CO-TRANSCRIBED BACTERIAL HOMOLOG PROTEIN"/>
    <property type="match status" value="1"/>
</dbReference>
<keyword evidence="1 2" id="KW-0663">Pyridoxal phosphate</keyword>
<comment type="similarity">
    <text evidence="2 4">Belongs to the pyridoxal phosphate-binding protein YggS/PROSC family.</text>
</comment>
<feature type="domain" description="Alanine racemase N-terminal" evidence="5">
    <location>
        <begin position="5"/>
        <end position="229"/>
    </location>
</feature>
<accession>A0A3D5QBA6</accession>
<dbReference type="EMBL" id="DPPF01000058">
    <property type="protein sequence ID" value="HCW92569.1"/>
    <property type="molecule type" value="Genomic_DNA"/>
</dbReference>
<gene>
    <name evidence="6" type="ORF">DHM44_02700</name>
</gene>
<evidence type="ECO:0000313" key="7">
    <source>
        <dbReference type="Proteomes" id="UP000262325"/>
    </source>
</evidence>
<dbReference type="PANTHER" id="PTHR10146:SF14">
    <property type="entry name" value="PYRIDOXAL PHOSPHATE HOMEOSTASIS PROTEIN"/>
    <property type="match status" value="1"/>
</dbReference>
<comment type="caution">
    <text evidence="6">The sequence shown here is derived from an EMBL/GenBank/DDBJ whole genome shotgun (WGS) entry which is preliminary data.</text>
</comment>
<dbReference type="HAMAP" id="MF_02087">
    <property type="entry name" value="PLP_homeostasis"/>
    <property type="match status" value="1"/>
</dbReference>
<dbReference type="NCBIfam" id="TIGR00044">
    <property type="entry name" value="YggS family pyridoxal phosphate-dependent enzyme"/>
    <property type="match status" value="1"/>
</dbReference>
<dbReference type="FunFam" id="3.20.20.10:FF:000018">
    <property type="entry name" value="Pyridoxal phosphate homeostasis protein"/>
    <property type="match status" value="1"/>
</dbReference>
<dbReference type="InterPro" id="IPR001608">
    <property type="entry name" value="Ala_racemase_N"/>
</dbReference>
<evidence type="ECO:0000256" key="4">
    <source>
        <dbReference type="RuleBase" id="RU004514"/>
    </source>
</evidence>
<dbReference type="InterPro" id="IPR029066">
    <property type="entry name" value="PLP-binding_barrel"/>
</dbReference>
<dbReference type="InterPro" id="IPR011078">
    <property type="entry name" value="PyrdxlP_homeostasis"/>
</dbReference>
<sequence length="234" mass="26871">MIAENLAEIHNRIKKAAEKSPQIDKDVTLVAVSKTFPSSSIREAYQAGQKIFGENKVQEALDKIDECKDLSEAEFHMIGHLQSNKVKYIPGVFKLIHSVDRKSLVKEMHKRFYREGRKQDILVQVNLALEEQKGGVNQTNLDDLLEYILQCNSLNLRGFMLMPPFRENPEDNRYLFAKMYELFAQYKDQFEKSGTEGFDTLSMGMSADFEIAVEEGSNMVRVGSKIFGQRNYNK</sequence>
<dbReference type="CDD" id="cd00635">
    <property type="entry name" value="PLPDE_III_YBL036c_like"/>
    <property type="match status" value="1"/>
</dbReference>
<evidence type="ECO:0000256" key="2">
    <source>
        <dbReference type="HAMAP-Rule" id="MF_02087"/>
    </source>
</evidence>
<evidence type="ECO:0000313" key="6">
    <source>
        <dbReference type="EMBL" id="HCW92569.1"/>
    </source>
</evidence>
<feature type="modified residue" description="N6-(pyridoxal phosphate)lysine" evidence="2 3">
    <location>
        <position position="34"/>
    </location>
</feature>
<comment type="cofactor">
    <cofactor evidence="3">
        <name>pyridoxal 5'-phosphate</name>
        <dbReference type="ChEBI" id="CHEBI:597326"/>
    </cofactor>
</comment>